<comment type="caution">
    <text evidence="5">The sequence shown here is derived from an EMBL/GenBank/DDBJ whole genome shotgun (WGS) entry which is preliminary data.</text>
</comment>
<evidence type="ECO:0000313" key="6">
    <source>
        <dbReference type="Proteomes" id="UP000266506"/>
    </source>
</evidence>
<dbReference type="GO" id="GO:0044281">
    <property type="term" value="P:small molecule metabolic process"/>
    <property type="evidence" value="ECO:0007669"/>
    <property type="project" value="UniProtKB-ARBA"/>
</dbReference>
<evidence type="ECO:0000256" key="3">
    <source>
        <dbReference type="ARBA" id="ARBA00022801"/>
    </source>
</evidence>
<gene>
    <name evidence="5" type="ORF">EI71_00566</name>
</gene>
<keyword evidence="6" id="KW-1185">Reference proteome</keyword>
<dbReference type="OrthoDB" id="264363at2"/>
<name>A0A397RZY1_9MOLU</name>
<dbReference type="SUPFAM" id="SSF56784">
    <property type="entry name" value="HAD-like"/>
    <property type="match status" value="1"/>
</dbReference>
<dbReference type="GO" id="GO:0016791">
    <property type="term" value="F:phosphatase activity"/>
    <property type="evidence" value="ECO:0007669"/>
    <property type="project" value="TreeGrafter"/>
</dbReference>
<keyword evidence="3 5" id="KW-0378">Hydrolase</keyword>
<evidence type="ECO:0000313" key="5">
    <source>
        <dbReference type="EMBL" id="RIA77989.1"/>
    </source>
</evidence>
<dbReference type="RefSeq" id="WP_119015735.1">
    <property type="nucleotide sequence ID" value="NZ_QXEV01000004.1"/>
</dbReference>
<dbReference type="Proteomes" id="UP000266506">
    <property type="component" value="Unassembled WGS sequence"/>
</dbReference>
<dbReference type="PANTHER" id="PTHR46470">
    <property type="entry name" value="N-ACYLNEURAMINATE-9-PHOSPHATASE"/>
    <property type="match status" value="1"/>
</dbReference>
<dbReference type="EMBL" id="QXEV01000004">
    <property type="protein sequence ID" value="RIA77989.1"/>
    <property type="molecule type" value="Genomic_DNA"/>
</dbReference>
<dbReference type="Gene3D" id="3.40.50.1000">
    <property type="entry name" value="HAD superfamily/HAD-like"/>
    <property type="match status" value="1"/>
</dbReference>
<dbReference type="Pfam" id="PF13419">
    <property type="entry name" value="HAD_2"/>
    <property type="match status" value="1"/>
</dbReference>
<dbReference type="InterPro" id="IPR041492">
    <property type="entry name" value="HAD_2"/>
</dbReference>
<dbReference type="PANTHER" id="PTHR46470:SF2">
    <property type="entry name" value="GLYCERALDEHYDE 3-PHOSPHATE PHOSPHATASE"/>
    <property type="match status" value="1"/>
</dbReference>
<protein>
    <submittedName>
        <fullName evidence="5">Putative hydrolase of the HAD superfamily</fullName>
    </submittedName>
</protein>
<reference evidence="5 6" key="1">
    <citation type="submission" date="2018-08" db="EMBL/GenBank/DDBJ databases">
        <title>Genomic Encyclopedia of Archaeal and Bacterial Type Strains, Phase II (KMG-II): from individual species to whole genera.</title>
        <authorList>
            <person name="Goeker M."/>
        </authorList>
    </citation>
    <scope>NUCLEOTIDE SEQUENCE [LARGE SCALE GENOMIC DNA]</scope>
    <source>
        <strain evidence="5 6">ATCC 27112</strain>
    </source>
</reference>
<keyword evidence="2" id="KW-0479">Metal-binding</keyword>
<dbReference type="AlphaFoldDB" id="A0A397RZY1"/>
<accession>A0A397RZY1</accession>
<evidence type="ECO:0000256" key="4">
    <source>
        <dbReference type="ARBA" id="ARBA00022842"/>
    </source>
</evidence>
<evidence type="ECO:0000256" key="1">
    <source>
        <dbReference type="ARBA" id="ARBA00001946"/>
    </source>
</evidence>
<sequence>MKTVIFDLYGTLMNIHTDEERDSFWKNLAKAFKDYKEYEPMELKSEYLKLCKELEKEKEEIEILDVFHILYPEGDVNKIAITFRKLSTDFIHPYFGVKRLLKKLKSEGYKIYLLSNAQASFTKWELSKFNLEYLFDGIFLSSDLGIKKPNMAYYNALIEKYSIDTNNAIMIGNDYNNDILPAKELGLKTIYIESNQSYFVDTEDKIINFSYRKVLNRIHELL</sequence>
<dbReference type="InterPro" id="IPR051400">
    <property type="entry name" value="HAD-like_hydrolase"/>
</dbReference>
<organism evidence="5 6">
    <name type="scientific">Anaeroplasma bactoclasticum</name>
    <dbReference type="NCBI Taxonomy" id="2088"/>
    <lineage>
        <taxon>Bacteria</taxon>
        <taxon>Bacillati</taxon>
        <taxon>Mycoplasmatota</taxon>
        <taxon>Mollicutes</taxon>
        <taxon>Anaeroplasmatales</taxon>
        <taxon>Anaeroplasmataceae</taxon>
        <taxon>Anaeroplasma</taxon>
    </lineage>
</organism>
<dbReference type="Gene3D" id="1.10.150.520">
    <property type="match status" value="1"/>
</dbReference>
<dbReference type="GO" id="GO:0046872">
    <property type="term" value="F:metal ion binding"/>
    <property type="evidence" value="ECO:0007669"/>
    <property type="project" value="UniProtKB-KW"/>
</dbReference>
<dbReference type="SFLD" id="SFLDG01129">
    <property type="entry name" value="C1.5:_HAD__Beta-PGM__Phosphata"/>
    <property type="match status" value="1"/>
</dbReference>
<evidence type="ECO:0000256" key="2">
    <source>
        <dbReference type="ARBA" id="ARBA00022723"/>
    </source>
</evidence>
<comment type="cofactor">
    <cofactor evidence="1">
        <name>Mg(2+)</name>
        <dbReference type="ChEBI" id="CHEBI:18420"/>
    </cofactor>
</comment>
<proteinExistence type="predicted"/>
<dbReference type="SFLD" id="SFLDS00003">
    <property type="entry name" value="Haloacid_Dehalogenase"/>
    <property type="match status" value="1"/>
</dbReference>
<dbReference type="InterPro" id="IPR036412">
    <property type="entry name" value="HAD-like_sf"/>
</dbReference>
<dbReference type="NCBIfam" id="TIGR01549">
    <property type="entry name" value="HAD-SF-IA-v1"/>
    <property type="match status" value="1"/>
</dbReference>
<dbReference type="InterPro" id="IPR006439">
    <property type="entry name" value="HAD-SF_hydro_IA"/>
</dbReference>
<keyword evidence="4" id="KW-0460">Magnesium</keyword>
<dbReference type="InParanoid" id="A0A397RZY1"/>
<dbReference type="InterPro" id="IPR023214">
    <property type="entry name" value="HAD_sf"/>
</dbReference>